<name>A0A449BFL6_HAPAX</name>
<dbReference type="InterPro" id="IPR029026">
    <property type="entry name" value="tRNA_m1G_MTases_N"/>
</dbReference>
<dbReference type="CDD" id="cd18095">
    <property type="entry name" value="SpoU-like_rRNA-MTase"/>
    <property type="match status" value="1"/>
</dbReference>
<dbReference type="InterPro" id="IPR051259">
    <property type="entry name" value="rRNA_Methyltransferase"/>
</dbReference>
<evidence type="ECO:0000256" key="3">
    <source>
        <dbReference type="ARBA" id="ARBA00022679"/>
    </source>
</evidence>
<dbReference type="Proteomes" id="UP000289841">
    <property type="component" value="Chromosome"/>
</dbReference>
<dbReference type="SUPFAM" id="SSF75217">
    <property type="entry name" value="alpha/beta knot"/>
    <property type="match status" value="1"/>
</dbReference>
<dbReference type="PANTHER" id="PTHR43191:SF2">
    <property type="entry name" value="RRNA METHYLTRANSFERASE 3, MITOCHONDRIAL"/>
    <property type="match status" value="1"/>
</dbReference>
<keyword evidence="3 6" id="KW-0808">Transferase</keyword>
<dbReference type="InterPro" id="IPR029064">
    <property type="entry name" value="Ribosomal_eL30-like_sf"/>
</dbReference>
<dbReference type="InterPro" id="IPR053888">
    <property type="entry name" value="MRM3-like_sub_bind"/>
</dbReference>
<accession>A0A449BFL6</accession>
<dbReference type="OrthoDB" id="9794400at2"/>
<dbReference type="Pfam" id="PF00588">
    <property type="entry name" value="SpoU_methylase"/>
    <property type="match status" value="1"/>
</dbReference>
<dbReference type="Pfam" id="PF22435">
    <property type="entry name" value="MRM3-like_sub_bind"/>
    <property type="match status" value="1"/>
</dbReference>
<dbReference type="InterPro" id="IPR001537">
    <property type="entry name" value="SpoU_MeTrfase"/>
</dbReference>
<dbReference type="EMBL" id="LR215048">
    <property type="protein sequence ID" value="VEU81226.1"/>
    <property type="molecule type" value="Genomic_DNA"/>
</dbReference>
<feature type="domain" description="tRNA/rRNA methyltransferase SpoU type" evidence="4">
    <location>
        <begin position="93"/>
        <end position="227"/>
    </location>
</feature>
<dbReference type="STRING" id="1278311.GCA_000428705_00599"/>
<evidence type="ECO:0000259" key="5">
    <source>
        <dbReference type="Pfam" id="PF22435"/>
    </source>
</evidence>
<dbReference type="GO" id="GO:0008173">
    <property type="term" value="F:RNA methyltransferase activity"/>
    <property type="evidence" value="ECO:0007669"/>
    <property type="project" value="InterPro"/>
</dbReference>
<dbReference type="AlphaFoldDB" id="A0A449BFL6"/>
<dbReference type="Gene3D" id="3.30.1330.30">
    <property type="match status" value="1"/>
</dbReference>
<dbReference type="EC" id="2.1.1.-" evidence="6"/>
<gene>
    <name evidence="6" type="ORF">NCTC10138_01624</name>
</gene>
<evidence type="ECO:0000313" key="6">
    <source>
        <dbReference type="EMBL" id="VEU81226.1"/>
    </source>
</evidence>
<evidence type="ECO:0000256" key="2">
    <source>
        <dbReference type="ARBA" id="ARBA00022603"/>
    </source>
</evidence>
<keyword evidence="7" id="KW-1185">Reference proteome</keyword>
<organism evidence="6 7">
    <name type="scientific">Haploplasma axanthum</name>
    <name type="common">Acholeplasma axanthum</name>
    <dbReference type="NCBI Taxonomy" id="29552"/>
    <lineage>
        <taxon>Bacteria</taxon>
        <taxon>Bacillati</taxon>
        <taxon>Mycoplasmatota</taxon>
        <taxon>Mollicutes</taxon>
        <taxon>Acholeplasmatales</taxon>
        <taxon>Acholeplasmataceae</taxon>
        <taxon>Haploplasma</taxon>
    </lineage>
</organism>
<dbReference type="PANTHER" id="PTHR43191">
    <property type="entry name" value="RRNA METHYLTRANSFERASE 3"/>
    <property type="match status" value="1"/>
</dbReference>
<keyword evidence="2 6" id="KW-0489">Methyltransferase</keyword>
<dbReference type="GO" id="GO:0006396">
    <property type="term" value="P:RNA processing"/>
    <property type="evidence" value="ECO:0007669"/>
    <property type="project" value="InterPro"/>
</dbReference>
<dbReference type="GO" id="GO:0032259">
    <property type="term" value="P:methylation"/>
    <property type="evidence" value="ECO:0007669"/>
    <property type="project" value="UniProtKB-KW"/>
</dbReference>
<dbReference type="InterPro" id="IPR029028">
    <property type="entry name" value="Alpha/beta_knot_MTases"/>
</dbReference>
<dbReference type="Gene3D" id="3.40.1280.10">
    <property type="match status" value="1"/>
</dbReference>
<proteinExistence type="inferred from homology"/>
<dbReference type="SUPFAM" id="SSF55315">
    <property type="entry name" value="L30e-like"/>
    <property type="match status" value="1"/>
</dbReference>
<reference evidence="6 7" key="1">
    <citation type="submission" date="2019-01" db="EMBL/GenBank/DDBJ databases">
        <authorList>
            <consortium name="Pathogen Informatics"/>
        </authorList>
    </citation>
    <scope>NUCLEOTIDE SEQUENCE [LARGE SCALE GENOMIC DNA]</scope>
    <source>
        <strain evidence="6 7">NCTC10138</strain>
    </source>
</reference>
<evidence type="ECO:0000259" key="4">
    <source>
        <dbReference type="Pfam" id="PF00588"/>
    </source>
</evidence>
<evidence type="ECO:0000256" key="1">
    <source>
        <dbReference type="ARBA" id="ARBA00007228"/>
    </source>
</evidence>
<comment type="similarity">
    <text evidence="1">Belongs to the class IV-like SAM-binding methyltransferase superfamily. RNA methyltransferase TrmH family.</text>
</comment>
<protein>
    <submittedName>
        <fullName evidence="6">tRNA/rRNA methyltransferase</fullName>
        <ecNumber evidence="6">2.1.1.-</ecNumber>
    </submittedName>
</protein>
<dbReference type="GO" id="GO:0003723">
    <property type="term" value="F:RNA binding"/>
    <property type="evidence" value="ECO:0007669"/>
    <property type="project" value="InterPro"/>
</dbReference>
<dbReference type="KEGG" id="aaxa:NCTC10138_01624"/>
<sequence>MIISKDNETIKYLKKLKQKKYRDAENKFLVFGDHLVSEALNNGKVLNIYTSNENKEGILITDNIMKELNFTETPYDILAVCEKVDKDFKSDKILVLEDVQDPDNVGALLRSASAFGFRTVLLSNKCADCYNEKTIRASKGAIFHLDIKRVDVYKKINELKELGYVIYTTDVRGTNKGKLLDNCVLVLGNEGQGVTDQMQGLADYKLTIKTENVESLNVAIAGSILMYEWSKIWE</sequence>
<feature type="domain" description="MRM3-like substrate binding" evidence="5">
    <location>
        <begin position="7"/>
        <end position="79"/>
    </location>
</feature>
<evidence type="ECO:0000313" key="7">
    <source>
        <dbReference type="Proteomes" id="UP000289841"/>
    </source>
</evidence>